<dbReference type="Gene3D" id="1.10.10.60">
    <property type="entry name" value="Homeodomain-like"/>
    <property type="match status" value="1"/>
</dbReference>
<evidence type="ECO:0000313" key="2">
    <source>
        <dbReference type="EMBL" id="KAH1040173.1"/>
    </source>
</evidence>
<name>A0A9D3UGU3_9ROSI</name>
<evidence type="ECO:0000256" key="1">
    <source>
        <dbReference type="SAM" id="MobiDB-lite"/>
    </source>
</evidence>
<feature type="region of interest" description="Disordered" evidence="1">
    <location>
        <begin position="58"/>
        <end position="80"/>
    </location>
</feature>
<evidence type="ECO:0000313" key="3">
    <source>
        <dbReference type="Proteomes" id="UP000828251"/>
    </source>
</evidence>
<dbReference type="OrthoDB" id="2143914at2759"/>
<proteinExistence type="predicted"/>
<dbReference type="Proteomes" id="UP000828251">
    <property type="component" value="Unassembled WGS sequence"/>
</dbReference>
<sequence length="107" mass="12548">MKMVIDLDAQLGNKWFKIACHLLGRINNEIRTIRILTSRKTMEWGVDPLTYKPLSITEEHPKQPTKHDFRSQVTDKTKEPETCFNIHNKLSKGRRPNANDDDEPMKF</sequence>
<keyword evidence="3" id="KW-1185">Reference proteome</keyword>
<accession>A0A9D3UGU3</accession>
<organism evidence="2 3">
    <name type="scientific">Gossypium stocksii</name>
    <dbReference type="NCBI Taxonomy" id="47602"/>
    <lineage>
        <taxon>Eukaryota</taxon>
        <taxon>Viridiplantae</taxon>
        <taxon>Streptophyta</taxon>
        <taxon>Embryophyta</taxon>
        <taxon>Tracheophyta</taxon>
        <taxon>Spermatophyta</taxon>
        <taxon>Magnoliopsida</taxon>
        <taxon>eudicotyledons</taxon>
        <taxon>Gunneridae</taxon>
        <taxon>Pentapetalae</taxon>
        <taxon>rosids</taxon>
        <taxon>malvids</taxon>
        <taxon>Malvales</taxon>
        <taxon>Malvaceae</taxon>
        <taxon>Malvoideae</taxon>
        <taxon>Gossypium</taxon>
    </lineage>
</organism>
<reference evidence="2 3" key="1">
    <citation type="journal article" date="2021" name="Plant Biotechnol. J.">
        <title>Multi-omics assisted identification of the key and species-specific regulatory components of drought-tolerant mechanisms in Gossypium stocksii.</title>
        <authorList>
            <person name="Yu D."/>
            <person name="Ke L."/>
            <person name="Zhang D."/>
            <person name="Wu Y."/>
            <person name="Sun Y."/>
            <person name="Mei J."/>
            <person name="Sun J."/>
            <person name="Sun Y."/>
        </authorList>
    </citation>
    <scope>NUCLEOTIDE SEQUENCE [LARGE SCALE GENOMIC DNA]</scope>
    <source>
        <strain evidence="3">cv. E1</strain>
        <tissue evidence="2">Leaf</tissue>
    </source>
</reference>
<dbReference type="AlphaFoldDB" id="A0A9D3UGU3"/>
<gene>
    <name evidence="2" type="ORF">J1N35_041916</name>
</gene>
<dbReference type="EMBL" id="JAIQCV010000012">
    <property type="protein sequence ID" value="KAH1040173.1"/>
    <property type="molecule type" value="Genomic_DNA"/>
</dbReference>
<protein>
    <submittedName>
        <fullName evidence="2">Uncharacterized protein</fullName>
    </submittedName>
</protein>
<feature type="region of interest" description="Disordered" evidence="1">
    <location>
        <begin position="88"/>
        <end position="107"/>
    </location>
</feature>
<comment type="caution">
    <text evidence="2">The sequence shown here is derived from an EMBL/GenBank/DDBJ whole genome shotgun (WGS) entry which is preliminary data.</text>
</comment>